<dbReference type="PROSITE" id="PS50158">
    <property type="entry name" value="ZF_CCHC"/>
    <property type="match status" value="1"/>
</dbReference>
<dbReference type="STRING" id="35608.A0A2U1MNK0"/>
<dbReference type="SMART" id="SM00581">
    <property type="entry name" value="PSP"/>
    <property type="match status" value="1"/>
</dbReference>
<sequence length="550" mass="61228">MDDSPEINKGGEDFIELPASNSPGSGSENVNNDSSTNKPGDSESQPSDCRVNEGQLNGEILVIEKSEYSQVTLAANNEHGSAVDVNNTVIENKVSVLTENGSVVEDGIHKRNGSPVSNHESYAVSGSKRPRITVDEQQASVHVIYNSLTRESKRKLEELLQKWSEWHAQHNSKDSMAELQSGEGTYFPALSVGLDKPSAVSFWIDGQSRSTQSNEIITLDNSSVPLYDRGYSFGLTSTDGPSNLDGGLEIVDGSRCFNCGSYNHAMKECPKPRDNAAVNNARKQHKAKRNQNSMSRNPTRYYQDTPGGKFDGLRPGVLDPETRKLLGLAEVDPPPWLNRMREMGYPPGYLDGEDDEQPSGIEIFGEEVVVAAVKQETEDGEILDMDISPPHDTATETPKPEPPKKMSVQFPGVNAPIPENADEWRWGARAWKFDLPRDRSNNRFHNSTEPSAASRPSYLEDRWNRDHRDDGPPGVDPGNGSLPSSFSPRYSSYDARGSSYGRSWPERDRRSSLIREMGSSHDDDRWSPYSSDSSSRRKDHHEDRHHRSWR</sequence>
<evidence type="ECO:0000256" key="4">
    <source>
        <dbReference type="ARBA" id="ARBA00022771"/>
    </source>
</evidence>
<evidence type="ECO:0000256" key="3">
    <source>
        <dbReference type="ARBA" id="ARBA00022723"/>
    </source>
</evidence>
<accession>A0A2U1MNK0</accession>
<keyword evidence="4 7" id="KW-0863">Zinc-finger</keyword>
<dbReference type="PANTHER" id="PTHR13316">
    <property type="entry name" value="ZINC FINGER, CCHC DOMAIN CONTAINING 8"/>
    <property type="match status" value="1"/>
</dbReference>
<evidence type="ECO:0000256" key="2">
    <source>
        <dbReference type="ARBA" id="ARBA00007497"/>
    </source>
</evidence>
<evidence type="ECO:0000313" key="10">
    <source>
        <dbReference type="EMBL" id="PWA62812.1"/>
    </source>
</evidence>
<dbReference type="InterPro" id="IPR036875">
    <property type="entry name" value="Znf_CCHC_sf"/>
</dbReference>
<feature type="compositionally biased region" description="Low complexity" evidence="8">
    <location>
        <begin position="472"/>
        <end position="493"/>
    </location>
</feature>
<dbReference type="OrthoDB" id="8026949at2759"/>
<evidence type="ECO:0000256" key="6">
    <source>
        <dbReference type="ARBA" id="ARBA00023242"/>
    </source>
</evidence>
<dbReference type="SUPFAM" id="SSF57756">
    <property type="entry name" value="Retrovirus zinc finger-like domains"/>
    <property type="match status" value="1"/>
</dbReference>
<comment type="caution">
    <text evidence="10">The sequence shown here is derived from an EMBL/GenBank/DDBJ whole genome shotgun (WGS) entry which is preliminary data.</text>
</comment>
<dbReference type="InterPro" id="IPR052115">
    <property type="entry name" value="NEXT_complex_subunit_ZCCHC8"/>
</dbReference>
<feature type="compositionally biased region" description="Basic and acidic residues" evidence="8">
    <location>
        <begin position="504"/>
        <end position="526"/>
    </location>
</feature>
<protein>
    <submittedName>
        <fullName evidence="10">Zinc finger, CCHC-type, PSP, proline-rich</fullName>
    </submittedName>
</protein>
<feature type="domain" description="CCHC-type" evidence="9">
    <location>
        <begin position="255"/>
        <end position="271"/>
    </location>
</feature>
<evidence type="ECO:0000256" key="8">
    <source>
        <dbReference type="SAM" id="MobiDB-lite"/>
    </source>
</evidence>
<keyword evidence="6" id="KW-0539">Nucleus</keyword>
<feature type="region of interest" description="Disordered" evidence="8">
    <location>
        <begin position="379"/>
        <end position="419"/>
    </location>
</feature>
<keyword evidence="3" id="KW-0479">Metal-binding</keyword>
<evidence type="ECO:0000256" key="7">
    <source>
        <dbReference type="PROSITE-ProRule" id="PRU00047"/>
    </source>
</evidence>
<feature type="region of interest" description="Disordered" evidence="8">
    <location>
        <begin position="1"/>
        <end position="51"/>
    </location>
</feature>
<dbReference type="InterPro" id="IPR001878">
    <property type="entry name" value="Znf_CCHC"/>
</dbReference>
<evidence type="ECO:0000313" key="11">
    <source>
        <dbReference type="Proteomes" id="UP000245207"/>
    </source>
</evidence>
<dbReference type="EMBL" id="PKPP01004779">
    <property type="protein sequence ID" value="PWA62812.1"/>
    <property type="molecule type" value="Genomic_DNA"/>
</dbReference>
<comment type="similarity">
    <text evidence="2">Belongs to the ZCCHC8 family.</text>
</comment>
<feature type="region of interest" description="Disordered" evidence="8">
    <location>
        <begin position="437"/>
        <end position="550"/>
    </location>
</feature>
<gene>
    <name evidence="10" type="ORF">CTI12_AA360350</name>
</gene>
<organism evidence="10 11">
    <name type="scientific">Artemisia annua</name>
    <name type="common">Sweet wormwood</name>
    <dbReference type="NCBI Taxonomy" id="35608"/>
    <lineage>
        <taxon>Eukaryota</taxon>
        <taxon>Viridiplantae</taxon>
        <taxon>Streptophyta</taxon>
        <taxon>Embryophyta</taxon>
        <taxon>Tracheophyta</taxon>
        <taxon>Spermatophyta</taxon>
        <taxon>Magnoliopsida</taxon>
        <taxon>eudicotyledons</taxon>
        <taxon>Gunneridae</taxon>
        <taxon>Pentapetalae</taxon>
        <taxon>asterids</taxon>
        <taxon>campanulids</taxon>
        <taxon>Asterales</taxon>
        <taxon>Asteraceae</taxon>
        <taxon>Asteroideae</taxon>
        <taxon>Anthemideae</taxon>
        <taxon>Artemisiinae</taxon>
        <taxon>Artemisia</taxon>
    </lineage>
</organism>
<dbReference type="Proteomes" id="UP000245207">
    <property type="component" value="Unassembled WGS sequence"/>
</dbReference>
<evidence type="ECO:0000256" key="1">
    <source>
        <dbReference type="ARBA" id="ARBA00004642"/>
    </source>
</evidence>
<dbReference type="AlphaFoldDB" id="A0A2U1MNK0"/>
<dbReference type="GO" id="GO:0003723">
    <property type="term" value="F:RNA binding"/>
    <property type="evidence" value="ECO:0007669"/>
    <property type="project" value="TreeGrafter"/>
</dbReference>
<dbReference type="GO" id="GO:0005654">
    <property type="term" value="C:nucleoplasm"/>
    <property type="evidence" value="ECO:0007669"/>
    <property type="project" value="UniProtKB-SubCell"/>
</dbReference>
<reference evidence="10 11" key="1">
    <citation type="journal article" date="2018" name="Mol. Plant">
        <title>The genome of Artemisia annua provides insight into the evolution of Asteraceae family and artemisinin biosynthesis.</title>
        <authorList>
            <person name="Shen Q."/>
            <person name="Zhang L."/>
            <person name="Liao Z."/>
            <person name="Wang S."/>
            <person name="Yan T."/>
            <person name="Shi P."/>
            <person name="Liu M."/>
            <person name="Fu X."/>
            <person name="Pan Q."/>
            <person name="Wang Y."/>
            <person name="Lv Z."/>
            <person name="Lu X."/>
            <person name="Zhang F."/>
            <person name="Jiang W."/>
            <person name="Ma Y."/>
            <person name="Chen M."/>
            <person name="Hao X."/>
            <person name="Li L."/>
            <person name="Tang Y."/>
            <person name="Lv G."/>
            <person name="Zhou Y."/>
            <person name="Sun X."/>
            <person name="Brodelius P.E."/>
            <person name="Rose J.K.C."/>
            <person name="Tang K."/>
        </authorList>
    </citation>
    <scope>NUCLEOTIDE SEQUENCE [LARGE SCALE GENOMIC DNA]</scope>
    <source>
        <strain evidence="11">cv. Huhao1</strain>
        <tissue evidence="10">Leaf</tissue>
    </source>
</reference>
<feature type="region of interest" description="Disordered" evidence="8">
    <location>
        <begin position="271"/>
        <end position="314"/>
    </location>
</feature>
<dbReference type="GO" id="GO:0071013">
    <property type="term" value="C:catalytic step 2 spliceosome"/>
    <property type="evidence" value="ECO:0007669"/>
    <property type="project" value="TreeGrafter"/>
</dbReference>
<evidence type="ECO:0000259" key="9">
    <source>
        <dbReference type="PROSITE" id="PS50158"/>
    </source>
</evidence>
<dbReference type="Pfam" id="PF04046">
    <property type="entry name" value="PSP"/>
    <property type="match status" value="1"/>
</dbReference>
<dbReference type="InterPro" id="IPR006568">
    <property type="entry name" value="PSP_pro-rich"/>
</dbReference>
<dbReference type="PANTHER" id="PTHR13316:SF0">
    <property type="entry name" value="ZINC FINGER CCHC DOMAIN-CONTAINING PROTEIN 8"/>
    <property type="match status" value="1"/>
</dbReference>
<comment type="subcellular location">
    <subcellularLocation>
        <location evidence="1">Nucleus</location>
        <location evidence="1">Nucleoplasm</location>
    </subcellularLocation>
</comment>
<evidence type="ECO:0000256" key="5">
    <source>
        <dbReference type="ARBA" id="ARBA00022833"/>
    </source>
</evidence>
<feature type="compositionally biased region" description="Polar residues" evidence="8">
    <location>
        <begin position="290"/>
        <end position="302"/>
    </location>
</feature>
<keyword evidence="11" id="KW-1185">Reference proteome</keyword>
<feature type="compositionally biased region" description="Polar residues" evidence="8">
    <location>
        <begin position="19"/>
        <end position="47"/>
    </location>
</feature>
<keyword evidence="5" id="KW-0862">Zinc</keyword>
<dbReference type="GO" id="GO:0008270">
    <property type="term" value="F:zinc ion binding"/>
    <property type="evidence" value="ECO:0007669"/>
    <property type="project" value="UniProtKB-KW"/>
</dbReference>
<proteinExistence type="inferred from homology"/>
<feature type="compositionally biased region" description="Basic and acidic residues" evidence="8">
    <location>
        <begin position="458"/>
        <end position="471"/>
    </location>
</feature>
<name>A0A2U1MNK0_ARTAN</name>